<keyword evidence="12" id="KW-0413">Isomerase</keyword>
<dbReference type="Pfam" id="PF02446">
    <property type="entry name" value="Glyco_hydro_77"/>
    <property type="match status" value="1"/>
</dbReference>
<dbReference type="InterPro" id="IPR017853">
    <property type="entry name" value="GH"/>
</dbReference>
<dbReference type="InterPro" id="IPR048458">
    <property type="entry name" value="MalQ_N"/>
</dbReference>
<evidence type="ECO:0000259" key="11">
    <source>
        <dbReference type="SMART" id="SM00642"/>
    </source>
</evidence>
<evidence type="ECO:0000256" key="10">
    <source>
        <dbReference type="RuleBase" id="RU361207"/>
    </source>
</evidence>
<keyword evidence="13" id="KW-1185">Reference proteome</keyword>
<comment type="caution">
    <text evidence="12">The sequence shown here is derived from an EMBL/GenBank/DDBJ whole genome shotgun (WGS) entry which is preliminary data.</text>
</comment>
<dbReference type="Pfam" id="PF00128">
    <property type="entry name" value="Alpha-amylase"/>
    <property type="match status" value="1"/>
</dbReference>
<dbReference type="SMART" id="SM00642">
    <property type="entry name" value="Aamy"/>
    <property type="match status" value="1"/>
</dbReference>
<keyword evidence="6 10" id="KW-0808">Transferase</keyword>
<dbReference type="InterPro" id="IPR012767">
    <property type="entry name" value="Trehalose_TreY"/>
</dbReference>
<gene>
    <name evidence="12" type="primary">treY</name>
    <name evidence="12" type="ORF">WKW77_18855</name>
</gene>
<proteinExistence type="inferred from homology"/>
<dbReference type="InterPro" id="IPR003385">
    <property type="entry name" value="Glyco_hydro_77"/>
</dbReference>
<dbReference type="GO" id="GO:0047470">
    <property type="term" value="F:(1,4)-alpha-D-glucan 1-alpha-D-glucosylmutase activity"/>
    <property type="evidence" value="ECO:0007669"/>
    <property type="project" value="UniProtKB-EC"/>
</dbReference>
<evidence type="ECO:0000256" key="1">
    <source>
        <dbReference type="ARBA" id="ARBA00000439"/>
    </source>
</evidence>
<dbReference type="PANTHER" id="PTHR32438:SF5">
    <property type="entry name" value="4-ALPHA-GLUCANOTRANSFERASE DPE1, CHLOROPLASTIC_AMYLOPLASTIC"/>
    <property type="match status" value="1"/>
</dbReference>
<sequence>MNEPNPLPPHEAQALLALCRRHGIATEYTDAFGHRHAVSHEALATLLADAGFVAHSGSAAASGGDLPFAAAQATAARDAWRHPLPPVQVVVFGTDRFAVDVRLPSQLAHFKWRMVDESGVFHEGAVRTEQLETIDRASFDDEAYAHYRLPLALTLPEGYHRLSLVGFPGETLLVCAPAHCHQPDALQGDGRIWGFTLQLYGLRSRRNWGIGDFSDLADFAEHAAREGADVVGLNPLHALFPHNPLHISPYSPSSRAHLNVLYIDVEAVADFRDCAPARERAQLPAFQARLSALRAAPLIDHPGVSAAKHEVLRLLYGHFRTRKPADAEAAAFGRFREQGGDALHQHALFEALQAHFHAVDDAIWGWPEWPPEFGDPSSPAVARFAVEHAEDVGYYEYLQWQAARQLDAAGERAKAAGMSLGLYLDLAVSVDRAGSDAWRHRRTFALAARVGAPPDAFNPQGQDWGLPPLRPDRLRASQHRIFIEALRANMRGAGAIRIDHVMMLMRLFWIPAQGTARDGTYVGYPVEELFAILALESRRHRCLVIGEDLGTVPEAMRETLGRYGVLSYRLLYFERDGAGRFRGPAEYPRQAVAAVSTHDLPPLAGWWSAHDLKERRALGLIDDAALERLRGERRHDRERLVEAVRADGRESLQANGDAESPPGADDAAALHAFLARAPCSLMMAQLEDALAQVEQPNLPGTTIEHPNWRRKYAQPVETLWDAETMRKLGAALVRVRPQPDRTTVERGRAPARVPRATYRLQLHGGFDFDQAARIVPYLARLGISHVYCSPIHRARPGSMHGYDVVAHDEINPELGGMPAFGRFTRALRRHRMSQLIDLVPNHMGVLGTDNRWWMDVLEHGAASRYARHFDIDWHSPTPGLLGKVLVPVLGAPYGEVLERGELRLEWNAAEGSFGIRYHDHRFPLAPKSHAAIVERAVQLCREDCGDLSLMNGTAWAFRELPSAAPASRDGWDERERDRQRLKAQLATLAGSRPAIAQAIAEAVEAINAPRQKDALHALIDAQSYRLAYWRTAADEINYRRFFDVNELAALRTEREAVFEATHALALDLAARGWVDGLRIDHPDGLLDPAQYFQRLQDGFALRCGEPKGVAGADGRPSRPLYVVAEKIAAPHEEVPEAWAIHGTTGYRFANVANAVLVERGSARRLDRIWRSFTGTGARFDEIVRQAKQEVVRGALASDLEVLALALLRIAKSSWRSSDYTLNTLREIIATVAACLSVYRTYNSDASTAQDRHYVDQAVEIAREKLQLPEDSVFGFVRNALLGHAPESADAAVSRMAVRFARRFQQFSAPAAAKGMEDTAFYRYFPLSSLNEVGGEPDRIGMSLAEFHEASADRQRRWPHTMLATSTHDNKRSEDVRLRIDVLSECPALWRLALRRWHAMNAPHLGAVSAMHEYLLYQTLLGTMDPAGLDAGADAREMYRDRIERYMLKAAREGKRGTSWTHPDPGYEESLSRFVYAVLASHPDNRFLGEMRRAASALDRYGALNGLSLALLKFCSPGVPDIYQGCELIDRSLVDPDNRRAVDYSLRESRLQELQSVASRDDLASGVHALVDTVTDGRAKLWLIWRLLALRTQDAEFFREGSYEPLEVQGPRARHLVAFLRRHRGRVLVAVAVRFFATLDGPAVWRATGTGSGWSAGAWEGAELHLPPGTGALEFDDCITGIRHVAHDDRLPVAQLLCSFPGAALVGGEPADARNGP</sequence>
<comment type="similarity">
    <text evidence="2 10">Belongs to the disproportionating enzyme family.</text>
</comment>
<dbReference type="EC" id="2.4.1.25" evidence="3 10"/>
<name>A0ABU8VHL1_9BURK</name>
<evidence type="ECO:0000256" key="3">
    <source>
        <dbReference type="ARBA" id="ARBA00012560"/>
    </source>
</evidence>
<evidence type="ECO:0000313" key="12">
    <source>
        <dbReference type="EMBL" id="MEJ8813153.1"/>
    </source>
</evidence>
<evidence type="ECO:0000313" key="13">
    <source>
        <dbReference type="Proteomes" id="UP001365846"/>
    </source>
</evidence>
<dbReference type="InterPro" id="IPR006047">
    <property type="entry name" value="GH13_cat_dom"/>
</dbReference>
<dbReference type="EMBL" id="JBBKZU010000008">
    <property type="protein sequence ID" value="MEJ8813153.1"/>
    <property type="molecule type" value="Genomic_DNA"/>
</dbReference>
<keyword evidence="7 10" id="KW-0119">Carbohydrate metabolism</keyword>
<comment type="catalytic activity">
    <reaction evidence="1 10">
        <text>Transfers a segment of a (1-&gt;4)-alpha-D-glucan to a new position in an acceptor, which may be glucose or a (1-&gt;4)-alpha-D-glucan.</text>
        <dbReference type="EC" id="2.4.1.25"/>
    </reaction>
</comment>
<dbReference type="Proteomes" id="UP001365846">
    <property type="component" value="Unassembled WGS sequence"/>
</dbReference>
<dbReference type="SUPFAM" id="SSF51445">
    <property type="entry name" value="(Trans)glycosidases"/>
    <property type="match status" value="2"/>
</dbReference>
<accession>A0ABU8VHL1</accession>
<evidence type="ECO:0000256" key="4">
    <source>
        <dbReference type="ARBA" id="ARBA00020295"/>
    </source>
</evidence>
<protein>
    <recommendedName>
        <fullName evidence="4 10">4-alpha-glucanotransferase</fullName>
        <ecNumber evidence="3 10">2.4.1.25</ecNumber>
    </recommendedName>
    <alternativeName>
        <fullName evidence="8 10">Amylomaltase</fullName>
    </alternativeName>
    <alternativeName>
        <fullName evidence="9 10">Disproportionating enzyme</fullName>
    </alternativeName>
</protein>
<evidence type="ECO:0000256" key="9">
    <source>
        <dbReference type="ARBA" id="ARBA00031501"/>
    </source>
</evidence>
<dbReference type="Pfam" id="PF21226">
    <property type="entry name" value="MalQ_N"/>
    <property type="match status" value="1"/>
</dbReference>
<evidence type="ECO:0000256" key="7">
    <source>
        <dbReference type="ARBA" id="ARBA00023277"/>
    </source>
</evidence>
<dbReference type="Gene3D" id="3.20.20.80">
    <property type="entry name" value="Glycosidases"/>
    <property type="match status" value="4"/>
</dbReference>
<dbReference type="CDD" id="cd11336">
    <property type="entry name" value="AmyAc_MTSase"/>
    <property type="match status" value="1"/>
</dbReference>
<dbReference type="NCBIfam" id="TIGR02401">
    <property type="entry name" value="trehalose_TreY"/>
    <property type="match status" value="1"/>
</dbReference>
<evidence type="ECO:0000256" key="8">
    <source>
        <dbReference type="ARBA" id="ARBA00031423"/>
    </source>
</evidence>
<dbReference type="RefSeq" id="WP_340358400.1">
    <property type="nucleotide sequence ID" value="NZ_JBBKZU010000008.1"/>
</dbReference>
<dbReference type="PANTHER" id="PTHR32438">
    <property type="entry name" value="4-ALPHA-GLUCANOTRANSFERASE DPE1, CHLOROPLASTIC/AMYLOPLASTIC"/>
    <property type="match status" value="1"/>
</dbReference>
<reference evidence="12 13" key="1">
    <citation type="submission" date="2024-03" db="EMBL/GenBank/DDBJ databases">
        <title>Novel species of the genus Variovorax.</title>
        <authorList>
            <person name="Liu Q."/>
            <person name="Xin Y.-H."/>
        </authorList>
    </citation>
    <scope>NUCLEOTIDE SEQUENCE [LARGE SCALE GENOMIC DNA]</scope>
    <source>
        <strain evidence="12 13">KACC 18899</strain>
    </source>
</reference>
<dbReference type="Gene3D" id="3.30.1590.10">
    <property type="entry name" value="Maltooligosyl trehalose synthase, domain 2"/>
    <property type="match status" value="1"/>
</dbReference>
<organism evidence="12 13">
    <name type="scientific">Variovorax ureilyticus</name>
    <dbReference type="NCBI Taxonomy" id="1836198"/>
    <lineage>
        <taxon>Bacteria</taxon>
        <taxon>Pseudomonadati</taxon>
        <taxon>Pseudomonadota</taxon>
        <taxon>Betaproteobacteria</taxon>
        <taxon>Burkholderiales</taxon>
        <taxon>Comamonadaceae</taxon>
        <taxon>Variovorax</taxon>
    </lineage>
</organism>
<evidence type="ECO:0000256" key="6">
    <source>
        <dbReference type="ARBA" id="ARBA00022679"/>
    </source>
</evidence>
<evidence type="ECO:0000256" key="2">
    <source>
        <dbReference type="ARBA" id="ARBA00005684"/>
    </source>
</evidence>
<feature type="domain" description="Glycosyl hydrolase family 13 catalytic" evidence="11">
    <location>
        <begin position="761"/>
        <end position="1559"/>
    </location>
</feature>
<evidence type="ECO:0000256" key="5">
    <source>
        <dbReference type="ARBA" id="ARBA00022676"/>
    </source>
</evidence>
<dbReference type="NCBIfam" id="TIGR00217">
    <property type="entry name" value="malQ"/>
    <property type="match status" value="1"/>
</dbReference>
<keyword evidence="5 10" id="KW-0328">Glycosyltransferase</keyword>